<reference evidence="2 3" key="1">
    <citation type="submission" date="2023-09" db="EMBL/GenBank/DDBJ databases">
        <authorList>
            <person name="Rey-Velasco X."/>
        </authorList>
    </citation>
    <scope>NUCLEOTIDE SEQUENCE [LARGE SCALE GENOMIC DNA]</scope>
    <source>
        <strain evidence="2 3">F388</strain>
    </source>
</reference>
<dbReference type="RefSeq" id="WP_311349364.1">
    <property type="nucleotide sequence ID" value="NZ_JAVRHR010000001.1"/>
</dbReference>
<name>A0ABU3A6J6_9FLAO</name>
<dbReference type="SUPFAM" id="SSF52091">
    <property type="entry name" value="SpoIIaa-like"/>
    <property type="match status" value="1"/>
</dbReference>
<dbReference type="InterPro" id="IPR036513">
    <property type="entry name" value="STAS_dom_sf"/>
</dbReference>
<dbReference type="PROSITE" id="PS50801">
    <property type="entry name" value="STAS"/>
    <property type="match status" value="1"/>
</dbReference>
<dbReference type="EMBL" id="JAVRHR010000001">
    <property type="protein sequence ID" value="MDT0605797.1"/>
    <property type="molecule type" value="Genomic_DNA"/>
</dbReference>
<proteinExistence type="predicted"/>
<dbReference type="Gene3D" id="3.30.750.24">
    <property type="entry name" value="STAS domain"/>
    <property type="match status" value="1"/>
</dbReference>
<organism evidence="2 3">
    <name type="scientific">Croceitalea rosinachiae</name>
    <dbReference type="NCBI Taxonomy" id="3075596"/>
    <lineage>
        <taxon>Bacteria</taxon>
        <taxon>Pseudomonadati</taxon>
        <taxon>Bacteroidota</taxon>
        <taxon>Flavobacteriia</taxon>
        <taxon>Flavobacteriales</taxon>
        <taxon>Flavobacteriaceae</taxon>
        <taxon>Croceitalea</taxon>
    </lineage>
</organism>
<evidence type="ECO:0000313" key="3">
    <source>
        <dbReference type="Proteomes" id="UP001255246"/>
    </source>
</evidence>
<dbReference type="InterPro" id="IPR002645">
    <property type="entry name" value="STAS_dom"/>
</dbReference>
<dbReference type="Pfam" id="PF01740">
    <property type="entry name" value="STAS"/>
    <property type="match status" value="1"/>
</dbReference>
<accession>A0ABU3A6J6</accession>
<feature type="domain" description="STAS" evidence="1">
    <location>
        <begin position="1"/>
        <end position="100"/>
    </location>
</feature>
<sequence length="100" mass="11187">MALEIKENRGIFEILGKISSQNLGALKIYFESVLETTEEMIVSLEGVTEMDSSAALFFESFYLESVKQNKVVVLVGKQNQDISAIMDITNTNYILSSDRV</sequence>
<comment type="caution">
    <text evidence="2">The sequence shown here is derived from an EMBL/GenBank/DDBJ whole genome shotgun (WGS) entry which is preliminary data.</text>
</comment>
<evidence type="ECO:0000313" key="2">
    <source>
        <dbReference type="EMBL" id="MDT0605797.1"/>
    </source>
</evidence>
<keyword evidence="3" id="KW-1185">Reference proteome</keyword>
<evidence type="ECO:0000259" key="1">
    <source>
        <dbReference type="PROSITE" id="PS50801"/>
    </source>
</evidence>
<dbReference type="Proteomes" id="UP001255246">
    <property type="component" value="Unassembled WGS sequence"/>
</dbReference>
<gene>
    <name evidence="2" type="ORF">RM706_02085</name>
</gene>
<protein>
    <submittedName>
        <fullName evidence="2">STAS domain-containing protein</fullName>
    </submittedName>
</protein>